<dbReference type="AlphaFoldDB" id="A0A931G9J1"/>
<keyword evidence="3" id="KW-1185">Reference proteome</keyword>
<organism evidence="2 3">
    <name type="scientific">Arthrobacter terrae</name>
    <dbReference type="NCBI Taxonomy" id="2935737"/>
    <lineage>
        <taxon>Bacteria</taxon>
        <taxon>Bacillati</taxon>
        <taxon>Actinomycetota</taxon>
        <taxon>Actinomycetes</taxon>
        <taxon>Micrococcales</taxon>
        <taxon>Micrococcaceae</taxon>
        <taxon>Arthrobacter</taxon>
    </lineage>
</organism>
<evidence type="ECO:0000256" key="1">
    <source>
        <dbReference type="SAM" id="Phobius"/>
    </source>
</evidence>
<name>A0A931G9J1_9MICC</name>
<feature type="transmembrane region" description="Helical" evidence="1">
    <location>
        <begin position="29"/>
        <end position="50"/>
    </location>
</feature>
<sequence length="59" mass="5868">MSELSMNAVDAAGGTFAKPVPSARGNSGLHMGAGGFVAVSLSTACPLWIAGEGRRQYGG</sequence>
<protein>
    <submittedName>
        <fullName evidence="2">Uncharacterized protein</fullName>
    </submittedName>
</protein>
<keyword evidence="1" id="KW-0472">Membrane</keyword>
<dbReference type="RefSeq" id="WP_196398141.1">
    <property type="nucleotide sequence ID" value="NZ_JADNYM010000026.1"/>
</dbReference>
<evidence type="ECO:0000313" key="2">
    <source>
        <dbReference type="EMBL" id="MBG0741209.1"/>
    </source>
</evidence>
<reference evidence="2 3" key="1">
    <citation type="submission" date="2020-11" db="EMBL/GenBank/DDBJ databases">
        <title>Arthrobacter antarcticus sp. nov., isolated from Antarctic Soil.</title>
        <authorList>
            <person name="Li J."/>
        </authorList>
    </citation>
    <scope>NUCLEOTIDE SEQUENCE [LARGE SCALE GENOMIC DNA]</scope>
    <source>
        <strain evidence="2 3">Z1-20</strain>
    </source>
</reference>
<accession>A0A931G9J1</accession>
<dbReference type="EMBL" id="JADNYM010000026">
    <property type="protein sequence ID" value="MBG0741209.1"/>
    <property type="molecule type" value="Genomic_DNA"/>
</dbReference>
<proteinExistence type="predicted"/>
<keyword evidence="1" id="KW-0812">Transmembrane</keyword>
<keyword evidence="1" id="KW-1133">Transmembrane helix</keyword>
<evidence type="ECO:0000313" key="3">
    <source>
        <dbReference type="Proteomes" id="UP000655366"/>
    </source>
</evidence>
<gene>
    <name evidence="2" type="ORF">IV500_17725</name>
</gene>
<dbReference type="Proteomes" id="UP000655366">
    <property type="component" value="Unassembled WGS sequence"/>
</dbReference>
<comment type="caution">
    <text evidence="2">The sequence shown here is derived from an EMBL/GenBank/DDBJ whole genome shotgun (WGS) entry which is preliminary data.</text>
</comment>